<dbReference type="Proteomes" id="UP000838100">
    <property type="component" value="Unassembled WGS sequence"/>
</dbReference>
<comment type="function">
    <text evidence="2 7">Catalyzes the formation of N(7)-methylguanine at position 46 (m7G46) in tRNA.</text>
</comment>
<evidence type="ECO:0000256" key="1">
    <source>
        <dbReference type="ARBA" id="ARBA00000142"/>
    </source>
</evidence>
<dbReference type="HAMAP" id="MF_01057">
    <property type="entry name" value="tRNA_methyltr_TrmB"/>
    <property type="match status" value="1"/>
</dbReference>
<evidence type="ECO:0000256" key="7">
    <source>
        <dbReference type="HAMAP-Rule" id="MF_01057"/>
    </source>
</evidence>
<feature type="binding site" evidence="7">
    <location>
        <position position="111"/>
    </location>
    <ligand>
        <name>S-adenosyl-L-methionine</name>
        <dbReference type="ChEBI" id="CHEBI:59789"/>
    </ligand>
</feature>
<keyword evidence="3 7" id="KW-0489">Methyltransferase</keyword>
<dbReference type="SUPFAM" id="SSF53335">
    <property type="entry name" value="S-adenosyl-L-methionine-dependent methyltransferases"/>
    <property type="match status" value="1"/>
</dbReference>
<evidence type="ECO:0000256" key="3">
    <source>
        <dbReference type="ARBA" id="ARBA00022603"/>
    </source>
</evidence>
<dbReference type="InterPro" id="IPR055361">
    <property type="entry name" value="tRNA_methyltr_TrmB_bact"/>
</dbReference>
<feature type="binding site" evidence="7">
    <location>
        <position position="138"/>
    </location>
    <ligand>
        <name>substrate</name>
    </ligand>
</feature>
<keyword evidence="4 7" id="KW-0808">Transferase</keyword>
<reference evidence="8" key="1">
    <citation type="submission" date="2021-12" db="EMBL/GenBank/DDBJ databases">
        <authorList>
            <person name="Rodrigo-Torres L."/>
            <person name="Arahal R. D."/>
            <person name="Lucena T."/>
        </authorList>
    </citation>
    <scope>NUCLEOTIDE SEQUENCE</scope>
    <source>
        <strain evidence="8">CECT 8267</strain>
    </source>
</reference>
<dbReference type="PANTHER" id="PTHR23417">
    <property type="entry name" value="3-DEOXY-D-MANNO-OCTULOSONIC-ACID TRANSFERASE/TRNA GUANINE-N 7 - -METHYLTRANSFERASE"/>
    <property type="match status" value="1"/>
</dbReference>
<organism evidence="8 9">
    <name type="scientific">Sinobacterium norvegicum</name>
    <dbReference type="NCBI Taxonomy" id="1641715"/>
    <lineage>
        <taxon>Bacteria</taxon>
        <taxon>Pseudomonadati</taxon>
        <taxon>Pseudomonadota</taxon>
        <taxon>Gammaproteobacteria</taxon>
        <taxon>Cellvibrionales</taxon>
        <taxon>Spongiibacteraceae</taxon>
        <taxon>Sinobacterium</taxon>
    </lineage>
</organism>
<evidence type="ECO:0000256" key="4">
    <source>
        <dbReference type="ARBA" id="ARBA00022679"/>
    </source>
</evidence>
<dbReference type="EMBL" id="CAKLPX010000004">
    <property type="protein sequence ID" value="CAH0992949.1"/>
    <property type="molecule type" value="Genomic_DNA"/>
</dbReference>
<dbReference type="NCBIfam" id="TIGR00091">
    <property type="entry name" value="tRNA (guanosine(46)-N7)-methyltransferase TrmB"/>
    <property type="match status" value="1"/>
</dbReference>
<dbReference type="GO" id="GO:0008176">
    <property type="term" value="F:tRNA (guanine(46)-N7)-methyltransferase activity"/>
    <property type="evidence" value="ECO:0007669"/>
    <property type="project" value="UniProtKB-EC"/>
</dbReference>
<gene>
    <name evidence="8" type="primary">trmB_2</name>
    <name evidence="7" type="synonym">trmB</name>
    <name evidence="8" type="ORF">SIN8267_03088</name>
</gene>
<comment type="similarity">
    <text evidence="7">Belongs to the class I-like SAM-binding methyltransferase superfamily. TrmB family.</text>
</comment>
<keyword evidence="9" id="KW-1185">Reference proteome</keyword>
<feature type="region of interest" description="Interaction with RNA" evidence="7">
    <location>
        <begin position="140"/>
        <end position="145"/>
    </location>
</feature>
<dbReference type="Gene3D" id="3.40.50.150">
    <property type="entry name" value="Vaccinia Virus protein VP39"/>
    <property type="match status" value="1"/>
</dbReference>
<dbReference type="PROSITE" id="PS51625">
    <property type="entry name" value="SAM_MT_TRMB"/>
    <property type="match status" value="1"/>
</dbReference>
<evidence type="ECO:0000313" key="8">
    <source>
        <dbReference type="EMBL" id="CAH0992949.1"/>
    </source>
</evidence>
<feature type="binding site" evidence="7">
    <location>
        <position position="84"/>
    </location>
    <ligand>
        <name>S-adenosyl-L-methionine</name>
        <dbReference type="ChEBI" id="CHEBI:59789"/>
    </ligand>
</feature>
<proteinExistence type="inferred from homology"/>
<evidence type="ECO:0000256" key="5">
    <source>
        <dbReference type="ARBA" id="ARBA00022691"/>
    </source>
</evidence>
<feature type="binding site" evidence="7">
    <location>
        <position position="170"/>
    </location>
    <ligand>
        <name>substrate</name>
    </ligand>
</feature>
<accession>A0ABN8ENQ9</accession>
<feature type="binding site" evidence="7">
    <location>
        <position position="59"/>
    </location>
    <ligand>
        <name>S-adenosyl-L-methionine</name>
        <dbReference type="ChEBI" id="CHEBI:59789"/>
    </ligand>
</feature>
<keyword evidence="6 7" id="KW-0819">tRNA processing</keyword>
<comment type="caution">
    <text evidence="8">The sequence shown here is derived from an EMBL/GenBank/DDBJ whole genome shotgun (WGS) entry which is preliminary data.</text>
</comment>
<sequence>MSEEIKRRPIKSFVLRSGRMTDGQRIAFEALQEQRGLFLDQGMIDYNEVFGRNAPVVIEIGFGMGTSLAQMAEEAPEKDFIGIEVHRPGVGRLLALSESKELNNMRVYNEDAIQIMNQCIPDESIDTLQLFFPDPWHKARHNKRRIVQADFVQLVRRKLKKGGIFHMATDWEHYSEQMMEVMTEAEGFTNTLGDGVFSSRPENRPITKFETRGQKLGHGVWDLLFEKTA</sequence>
<dbReference type="InterPro" id="IPR003358">
    <property type="entry name" value="tRNA_(Gua-N-7)_MeTrfase_Trmb"/>
</dbReference>
<evidence type="ECO:0000313" key="9">
    <source>
        <dbReference type="Proteomes" id="UP000838100"/>
    </source>
</evidence>
<name>A0ABN8ENQ9_9GAMM</name>
<evidence type="ECO:0000256" key="6">
    <source>
        <dbReference type="ARBA" id="ARBA00022694"/>
    </source>
</evidence>
<feature type="binding site" evidence="7">
    <location>
        <position position="134"/>
    </location>
    <ligand>
        <name>S-adenosyl-L-methionine</name>
        <dbReference type="ChEBI" id="CHEBI:59789"/>
    </ligand>
</feature>
<dbReference type="EC" id="2.1.1.33" evidence="7"/>
<dbReference type="CDD" id="cd02440">
    <property type="entry name" value="AdoMet_MTases"/>
    <property type="match status" value="1"/>
</dbReference>
<keyword evidence="5 7" id="KW-0949">S-adenosyl-L-methionine</keyword>
<comment type="pathway">
    <text evidence="7">tRNA modification; N(7)-methylguanine-tRNA biosynthesis.</text>
</comment>
<feature type="binding site" evidence="7">
    <location>
        <begin position="207"/>
        <end position="210"/>
    </location>
    <ligand>
        <name>substrate</name>
    </ligand>
</feature>
<protein>
    <recommendedName>
        <fullName evidence="7">tRNA (guanine-N(7)-)-methyltransferase</fullName>
        <ecNumber evidence="7">2.1.1.33</ecNumber>
    </recommendedName>
    <alternativeName>
        <fullName evidence="7">tRNA (guanine(46)-N(7))-methyltransferase</fullName>
    </alternativeName>
    <alternativeName>
        <fullName evidence="7">tRNA(m7G46)-methyltransferase</fullName>
    </alternativeName>
</protein>
<evidence type="ECO:0000256" key="2">
    <source>
        <dbReference type="ARBA" id="ARBA00003015"/>
    </source>
</evidence>
<comment type="catalytic activity">
    <reaction evidence="1 7">
        <text>guanosine(46) in tRNA + S-adenosyl-L-methionine = N(7)-methylguanosine(46) in tRNA + S-adenosyl-L-homocysteine</text>
        <dbReference type="Rhea" id="RHEA:42708"/>
        <dbReference type="Rhea" id="RHEA-COMP:10188"/>
        <dbReference type="Rhea" id="RHEA-COMP:10189"/>
        <dbReference type="ChEBI" id="CHEBI:57856"/>
        <dbReference type="ChEBI" id="CHEBI:59789"/>
        <dbReference type="ChEBI" id="CHEBI:74269"/>
        <dbReference type="ChEBI" id="CHEBI:74480"/>
        <dbReference type="EC" id="2.1.1.33"/>
    </reaction>
</comment>
<dbReference type="Pfam" id="PF02390">
    <property type="entry name" value="Methyltransf_4"/>
    <property type="match status" value="1"/>
</dbReference>
<dbReference type="InterPro" id="IPR029063">
    <property type="entry name" value="SAM-dependent_MTases_sf"/>
</dbReference>
<dbReference type="RefSeq" id="WP_237445632.1">
    <property type="nucleotide sequence ID" value="NZ_CAKLPX010000004.1"/>
</dbReference>
<dbReference type="PANTHER" id="PTHR23417:SF14">
    <property type="entry name" value="PENTACOTRIPEPTIDE-REPEAT REGION OF PRORP DOMAIN-CONTAINING PROTEIN"/>
    <property type="match status" value="1"/>
</dbReference>